<evidence type="ECO:0000313" key="2">
    <source>
        <dbReference type="Proteomes" id="UP001180487"/>
    </source>
</evidence>
<dbReference type="EMBL" id="JAVDXT010000005">
    <property type="protein sequence ID" value="MDR7379878.1"/>
    <property type="molecule type" value="Genomic_DNA"/>
</dbReference>
<dbReference type="NCBIfam" id="NF041551">
    <property type="entry name" value="YlcI_YnfO_N"/>
    <property type="match status" value="1"/>
</dbReference>
<organism evidence="1 2">
    <name type="scientific">Rhodoferax ferrireducens</name>
    <dbReference type="NCBI Taxonomy" id="192843"/>
    <lineage>
        <taxon>Bacteria</taxon>
        <taxon>Pseudomonadati</taxon>
        <taxon>Pseudomonadota</taxon>
        <taxon>Betaproteobacteria</taxon>
        <taxon>Burkholderiales</taxon>
        <taxon>Comamonadaceae</taxon>
        <taxon>Rhodoferax</taxon>
    </lineage>
</organism>
<evidence type="ECO:0000313" key="1">
    <source>
        <dbReference type="EMBL" id="MDR7379878.1"/>
    </source>
</evidence>
<accession>A0ABU2CEW8</accession>
<protein>
    <recommendedName>
        <fullName evidence="3">Prevent-host-death protein</fullName>
    </recommendedName>
</protein>
<name>A0ABU2CEW8_9BURK</name>
<dbReference type="Proteomes" id="UP001180487">
    <property type="component" value="Unassembled WGS sequence"/>
</dbReference>
<proteinExistence type="predicted"/>
<reference evidence="1 2" key="1">
    <citation type="submission" date="2023-07" db="EMBL/GenBank/DDBJ databases">
        <title>Sorghum-associated microbial communities from plants grown in Nebraska, USA.</title>
        <authorList>
            <person name="Schachtman D."/>
        </authorList>
    </citation>
    <scope>NUCLEOTIDE SEQUENCE [LARGE SCALE GENOMIC DNA]</scope>
    <source>
        <strain evidence="1 2">BE313</strain>
    </source>
</reference>
<keyword evidence="2" id="KW-1185">Reference proteome</keyword>
<dbReference type="RefSeq" id="WP_310376756.1">
    <property type="nucleotide sequence ID" value="NZ_JAVDXT010000005.1"/>
</dbReference>
<evidence type="ECO:0008006" key="3">
    <source>
        <dbReference type="Google" id="ProtNLM"/>
    </source>
</evidence>
<comment type="caution">
    <text evidence="1">The sequence shown here is derived from an EMBL/GenBank/DDBJ whole genome shotgun (WGS) entry which is preliminary data.</text>
</comment>
<gene>
    <name evidence="1" type="ORF">J2X19_004574</name>
</gene>
<sequence length="88" mass="9516">MKTATIPSVRVAPAFRAEIEALLGSGETLSEFVENSVVEAVQRRRNQAEFIARGIASLVDAQQSDSYVDADVVIGKLERKLAAAKAQR</sequence>